<evidence type="ECO:0000313" key="1">
    <source>
        <dbReference type="EMBL" id="TDK50091.1"/>
    </source>
</evidence>
<evidence type="ECO:0008006" key="3">
    <source>
        <dbReference type="Google" id="ProtNLM"/>
    </source>
</evidence>
<protein>
    <recommendedName>
        <fullName evidence="3">DUF4221 domain-containing protein</fullName>
    </recommendedName>
</protein>
<comment type="caution">
    <text evidence="1">The sequence shown here is derived from an EMBL/GenBank/DDBJ whole genome shotgun (WGS) entry which is preliminary data.</text>
</comment>
<reference evidence="1 2" key="1">
    <citation type="submission" date="2019-03" db="EMBL/GenBank/DDBJ databases">
        <title>Algoriphagus aquimaris sp. nov., isolated form marine sediment in Pohang, Korea.</title>
        <authorList>
            <person name="Kim J."/>
            <person name="Yoon S.-H."/>
            <person name="Lee S.-S."/>
        </authorList>
    </citation>
    <scope>NUCLEOTIDE SEQUENCE [LARGE SCALE GENOMIC DNA]</scope>
    <source>
        <strain evidence="1 2">F21</strain>
    </source>
</reference>
<dbReference type="Pfam" id="PF15869">
    <property type="entry name" value="TolB_like"/>
    <property type="match status" value="1"/>
</dbReference>
<dbReference type="RefSeq" id="WP_100628455.1">
    <property type="nucleotide sequence ID" value="NZ_SMUW01000022.1"/>
</dbReference>
<evidence type="ECO:0000313" key="2">
    <source>
        <dbReference type="Proteomes" id="UP000295438"/>
    </source>
</evidence>
<dbReference type="AlphaFoldDB" id="A0A4R5VD94"/>
<sequence>MKRLNYLLYFAIFYIIFGCTETTREGLQRIEFSLDDFEVKKQLTGEKFVYDSILNPRRILLKRTNLIVSNSGSRFLLHVIDPSSMKYQTGKGLIGNGPGEITVGIWELDGGLDDDSFWAYDLSGKRFYEFNLLSDSKLASRTIKQNEAWFFGHSMHWKSRNEIISYLIRSSDEFGVFDTLGNRTELIRPWSFEEEVDEQMGYVLAGLYQGPIDYHSKSKILGHAAIKFEYFELINLEDKNILEFYGPNKSQLNYELETQDGEVNAFITEETIKGYSDIFIGEESVFLAYIGKTNHEERELGETTNMIFEFDLNGNPKSLFETDIAVRYLTVSETDRIIYGISNDENPGIVIFEY</sequence>
<dbReference type="EMBL" id="SMUW01000022">
    <property type="protein sequence ID" value="TDK50091.1"/>
    <property type="molecule type" value="Genomic_DNA"/>
</dbReference>
<proteinExistence type="predicted"/>
<accession>A0A4R5VD94</accession>
<organism evidence="1 2">
    <name type="scientific">Algoriphagus formosus</name>
    <dbReference type="NCBI Taxonomy" id="2007308"/>
    <lineage>
        <taxon>Bacteria</taxon>
        <taxon>Pseudomonadati</taxon>
        <taxon>Bacteroidota</taxon>
        <taxon>Cytophagia</taxon>
        <taxon>Cytophagales</taxon>
        <taxon>Cyclobacteriaceae</taxon>
        <taxon>Algoriphagus</taxon>
    </lineage>
</organism>
<gene>
    <name evidence="1" type="ORF">E1898_01670</name>
</gene>
<keyword evidence="2" id="KW-1185">Reference proteome</keyword>
<dbReference type="Proteomes" id="UP000295438">
    <property type="component" value="Unassembled WGS sequence"/>
</dbReference>
<dbReference type="PROSITE" id="PS51257">
    <property type="entry name" value="PROKAR_LIPOPROTEIN"/>
    <property type="match status" value="1"/>
</dbReference>
<name>A0A4R5VD94_9BACT</name>